<dbReference type="Gene3D" id="1.25.40.10">
    <property type="entry name" value="Tetratricopeptide repeat domain"/>
    <property type="match status" value="5"/>
</dbReference>
<dbReference type="InterPro" id="IPR043129">
    <property type="entry name" value="ATPase_NBD"/>
</dbReference>
<protein>
    <recommendedName>
        <fullName evidence="3">Hexokinase N-terminal domain-containing protein</fullName>
    </recommendedName>
</protein>
<dbReference type="GO" id="GO:0004396">
    <property type="term" value="F:hexokinase activity"/>
    <property type="evidence" value="ECO:0007669"/>
    <property type="project" value="InterPro"/>
</dbReference>
<feature type="repeat" description="PPR" evidence="2">
    <location>
        <begin position="459"/>
        <end position="493"/>
    </location>
</feature>
<feature type="domain" description="Hexokinase N-terminal" evidence="3">
    <location>
        <begin position="1"/>
        <end position="60"/>
    </location>
</feature>
<dbReference type="Gene3D" id="3.40.367.20">
    <property type="match status" value="1"/>
</dbReference>
<proteinExistence type="predicted"/>
<dbReference type="PANTHER" id="PTHR47942:SF16">
    <property type="entry name" value="PENTATRICOPEPTIDE REPEAT DOMAIN CONTAINING PROTEIN-RELATED"/>
    <property type="match status" value="1"/>
</dbReference>
<feature type="repeat" description="PPR" evidence="2">
    <location>
        <begin position="250"/>
        <end position="284"/>
    </location>
</feature>
<evidence type="ECO:0000313" key="5">
    <source>
        <dbReference type="Proteomes" id="UP001420932"/>
    </source>
</evidence>
<dbReference type="SUPFAM" id="SSF53067">
    <property type="entry name" value="Actin-like ATPase domain"/>
    <property type="match status" value="1"/>
</dbReference>
<dbReference type="PROSITE" id="PS51375">
    <property type="entry name" value="PPR"/>
    <property type="match status" value="7"/>
</dbReference>
<dbReference type="PROSITE" id="PS51748">
    <property type="entry name" value="HEXOKINASE_2"/>
    <property type="match status" value="1"/>
</dbReference>
<dbReference type="InterPro" id="IPR022672">
    <property type="entry name" value="Hexokinase_N"/>
</dbReference>
<dbReference type="SUPFAM" id="SSF81901">
    <property type="entry name" value="HCP-like"/>
    <property type="match status" value="1"/>
</dbReference>
<dbReference type="Pfam" id="PF01535">
    <property type="entry name" value="PPR"/>
    <property type="match status" value="4"/>
</dbReference>
<reference evidence="4 5" key="1">
    <citation type="submission" date="2024-01" db="EMBL/GenBank/DDBJ databases">
        <title>Genome assemblies of Stephania.</title>
        <authorList>
            <person name="Yang L."/>
        </authorList>
    </citation>
    <scope>NUCLEOTIDE SEQUENCE [LARGE SCALE GENOMIC DNA]</scope>
    <source>
        <strain evidence="4">YNDBR</strain>
        <tissue evidence="4">Leaf</tissue>
    </source>
</reference>
<feature type="repeat" description="PPR" evidence="2">
    <location>
        <begin position="285"/>
        <end position="319"/>
    </location>
</feature>
<dbReference type="InterPro" id="IPR001312">
    <property type="entry name" value="Hexokinase"/>
</dbReference>
<dbReference type="Gene3D" id="3.30.420.40">
    <property type="match status" value="1"/>
</dbReference>
<comment type="caution">
    <text evidence="4">The sequence shown here is derived from an EMBL/GenBank/DDBJ whole genome shotgun (WGS) entry which is preliminary data.</text>
</comment>
<dbReference type="GO" id="GO:0005536">
    <property type="term" value="F:D-glucose binding"/>
    <property type="evidence" value="ECO:0007669"/>
    <property type="project" value="InterPro"/>
</dbReference>
<gene>
    <name evidence="4" type="ORF">Syun_005146</name>
</gene>
<dbReference type="NCBIfam" id="TIGR00756">
    <property type="entry name" value="PPR"/>
    <property type="match status" value="8"/>
</dbReference>
<dbReference type="GO" id="GO:0001678">
    <property type="term" value="P:intracellular glucose homeostasis"/>
    <property type="evidence" value="ECO:0007669"/>
    <property type="project" value="InterPro"/>
</dbReference>
<dbReference type="InterPro" id="IPR011990">
    <property type="entry name" value="TPR-like_helical_dom_sf"/>
</dbReference>
<accession>A0AAP0Q366</accession>
<feature type="repeat" description="PPR" evidence="2">
    <location>
        <begin position="215"/>
        <end position="249"/>
    </location>
</feature>
<dbReference type="Proteomes" id="UP001420932">
    <property type="component" value="Unassembled WGS sequence"/>
</dbReference>
<sequence>MHAGLASEGGSHLKMLLSYVNNLPTGDECGLFYALDLGGTNFRVLRVQLEGNERRVAKQEFTETPFILPTPDILSTLRFQAEEMLQQNLDLALQIFHHAGNFHPGFSHNYDTYHAMIEKLARARAFDPMETLMSDLRRSKIKCGENLFVTVIRNYGIASRPKSAIRTFVRVRDFGVDRSVRSFNTLLNALIQNKKFDLVHLLFKNCRDKFGIIPNVFTCNILIKALCKKNDLERAIRVLDEMPAMGMVANVVTYTTVLGGYCWRGDMEGAKKVFDEILDRGWVPDATTYTVLMDGYCKQGRLMDAVKVMDDMEENGVDANDVTYGVMIEAFCKEKKCGEAMNLLDDMLEKKYVPSSSLCCKVIDVLCEGGKVEEACNLWKKLLRKNCTPDNAISSALIYWLCKKGKVREARKLFDEFEKGSIPSILTYNTLIEGMCEKGELQEAGRLWDDMVEKGCVPNVFTYNMLINGFCKAGKASEGIRILEEMLEKECYPNKFTYLLLIEGLRRSGKEEDVLKVLEMSTSRGKQLLDVDSWEVFVTNVGGISESWKPVLESVMTNTAI</sequence>
<dbReference type="PANTHER" id="PTHR47942">
    <property type="entry name" value="TETRATRICOPEPTIDE REPEAT (TPR)-LIKE SUPERFAMILY PROTEIN-RELATED"/>
    <property type="match status" value="1"/>
</dbReference>
<dbReference type="Pfam" id="PF12854">
    <property type="entry name" value="PPR_1"/>
    <property type="match status" value="2"/>
</dbReference>
<dbReference type="GO" id="GO:0005524">
    <property type="term" value="F:ATP binding"/>
    <property type="evidence" value="ECO:0007669"/>
    <property type="project" value="InterPro"/>
</dbReference>
<keyword evidence="1" id="KW-0677">Repeat</keyword>
<evidence type="ECO:0000256" key="2">
    <source>
        <dbReference type="PROSITE-ProRule" id="PRU00708"/>
    </source>
</evidence>
<dbReference type="EMBL" id="JBBNAF010000002">
    <property type="protein sequence ID" value="KAK9164244.1"/>
    <property type="molecule type" value="Genomic_DNA"/>
</dbReference>
<name>A0AAP0Q366_9MAGN</name>
<dbReference type="AlphaFoldDB" id="A0AAP0Q366"/>
<evidence type="ECO:0000313" key="4">
    <source>
        <dbReference type="EMBL" id="KAK9164244.1"/>
    </source>
</evidence>
<dbReference type="Pfam" id="PF00349">
    <property type="entry name" value="Hexokinase_1"/>
    <property type="match status" value="1"/>
</dbReference>
<feature type="repeat" description="PPR" evidence="2">
    <location>
        <begin position="424"/>
        <end position="458"/>
    </location>
</feature>
<evidence type="ECO:0000256" key="1">
    <source>
        <dbReference type="ARBA" id="ARBA00022737"/>
    </source>
</evidence>
<dbReference type="InterPro" id="IPR002885">
    <property type="entry name" value="PPR_rpt"/>
</dbReference>
<dbReference type="Pfam" id="PF13041">
    <property type="entry name" value="PPR_2"/>
    <property type="match status" value="2"/>
</dbReference>
<organism evidence="4 5">
    <name type="scientific">Stephania yunnanensis</name>
    <dbReference type="NCBI Taxonomy" id="152371"/>
    <lineage>
        <taxon>Eukaryota</taxon>
        <taxon>Viridiplantae</taxon>
        <taxon>Streptophyta</taxon>
        <taxon>Embryophyta</taxon>
        <taxon>Tracheophyta</taxon>
        <taxon>Spermatophyta</taxon>
        <taxon>Magnoliopsida</taxon>
        <taxon>Ranunculales</taxon>
        <taxon>Menispermaceae</taxon>
        <taxon>Menispermoideae</taxon>
        <taxon>Cissampelideae</taxon>
        <taxon>Stephania</taxon>
    </lineage>
</organism>
<feature type="repeat" description="PPR" evidence="2">
    <location>
        <begin position="320"/>
        <end position="354"/>
    </location>
</feature>
<dbReference type="InterPro" id="IPR051222">
    <property type="entry name" value="PPR/CCM1_RNA-binding"/>
</dbReference>
<feature type="repeat" description="PPR" evidence="2">
    <location>
        <begin position="355"/>
        <end position="389"/>
    </location>
</feature>
<keyword evidence="5" id="KW-1185">Reference proteome</keyword>
<evidence type="ECO:0000259" key="3">
    <source>
        <dbReference type="Pfam" id="PF00349"/>
    </source>
</evidence>